<dbReference type="EMBL" id="JAFEMO010000009">
    <property type="protein sequence ID" value="KAH7565135.1"/>
    <property type="molecule type" value="Genomic_DNA"/>
</dbReference>
<evidence type="ECO:0000313" key="5">
    <source>
        <dbReference type="EMBL" id="KAH7565135.1"/>
    </source>
</evidence>
<dbReference type="PROSITE" id="PS51471">
    <property type="entry name" value="FE2OG_OXY"/>
    <property type="match status" value="1"/>
</dbReference>
<evidence type="ECO:0000256" key="2">
    <source>
        <dbReference type="ARBA" id="ARBA00023004"/>
    </source>
</evidence>
<keyword evidence="1 3" id="KW-0479">Metal-binding</keyword>
<dbReference type="InterPro" id="IPR027443">
    <property type="entry name" value="IPNS-like_sf"/>
</dbReference>
<accession>A0ABQ8HL88</accession>
<keyword evidence="2 3" id="KW-0408">Iron</keyword>
<dbReference type="InterPro" id="IPR050231">
    <property type="entry name" value="Iron_ascorbate_oxido_reductase"/>
</dbReference>
<proteinExistence type="inferred from homology"/>
<dbReference type="Proteomes" id="UP000827721">
    <property type="component" value="Unassembled WGS sequence"/>
</dbReference>
<evidence type="ECO:0000256" key="3">
    <source>
        <dbReference type="RuleBase" id="RU003682"/>
    </source>
</evidence>
<evidence type="ECO:0000256" key="1">
    <source>
        <dbReference type="ARBA" id="ARBA00022723"/>
    </source>
</evidence>
<comment type="caution">
    <text evidence="5">The sequence shown here is derived from an EMBL/GenBank/DDBJ whole genome shotgun (WGS) entry which is preliminary data.</text>
</comment>
<dbReference type="InterPro" id="IPR044861">
    <property type="entry name" value="IPNS-like_FE2OG_OXY"/>
</dbReference>
<dbReference type="Pfam" id="PF14226">
    <property type="entry name" value="DIOX_N"/>
    <property type="match status" value="1"/>
</dbReference>
<organism evidence="5 6">
    <name type="scientific">Xanthoceras sorbifolium</name>
    <dbReference type="NCBI Taxonomy" id="99658"/>
    <lineage>
        <taxon>Eukaryota</taxon>
        <taxon>Viridiplantae</taxon>
        <taxon>Streptophyta</taxon>
        <taxon>Embryophyta</taxon>
        <taxon>Tracheophyta</taxon>
        <taxon>Spermatophyta</taxon>
        <taxon>Magnoliopsida</taxon>
        <taxon>eudicotyledons</taxon>
        <taxon>Gunneridae</taxon>
        <taxon>Pentapetalae</taxon>
        <taxon>rosids</taxon>
        <taxon>malvids</taxon>
        <taxon>Sapindales</taxon>
        <taxon>Sapindaceae</taxon>
        <taxon>Xanthoceroideae</taxon>
        <taxon>Xanthoceras</taxon>
    </lineage>
</organism>
<sequence>MVLETAPKLPVIDLSREDLKPGTSSWRSACNDIRLALEEYGSFVAVYDKLLASDFRKKVFDALEELFDLPQETKMKNVNPKPAHGYMGKISVLPLHEGMGIEYATNLEECEKFTKLMWPQGNHQFSEIAHTYANIVAELQQLVMRLLFESYGIEKHYESHKGSTTYLLRFLKYRKSQTDRTNLAFKGHTDKSFVSILHSNHVKGLELRIKDGDQWLYFDPSPTSFVVIAGDVCMAWSNDRIQSCYHRVIVDGEEVRYALGMFAFLNGTIQTPEELIDDEHPLQYKPFDHQELLRFYQSSTAQNKGDRNMMKVYCGV</sequence>
<dbReference type="SUPFAM" id="SSF51197">
    <property type="entry name" value="Clavaminate synthase-like"/>
    <property type="match status" value="1"/>
</dbReference>
<dbReference type="Pfam" id="PF03171">
    <property type="entry name" value="2OG-FeII_Oxy"/>
    <property type="match status" value="1"/>
</dbReference>
<dbReference type="InterPro" id="IPR026992">
    <property type="entry name" value="DIOX_N"/>
</dbReference>
<keyword evidence="6" id="KW-1185">Reference proteome</keyword>
<evidence type="ECO:0000313" key="6">
    <source>
        <dbReference type="Proteomes" id="UP000827721"/>
    </source>
</evidence>
<reference evidence="5 6" key="1">
    <citation type="submission" date="2021-02" db="EMBL/GenBank/DDBJ databases">
        <title>Plant Genome Project.</title>
        <authorList>
            <person name="Zhang R.-G."/>
        </authorList>
    </citation>
    <scope>NUCLEOTIDE SEQUENCE [LARGE SCALE GENOMIC DNA]</scope>
    <source>
        <tissue evidence="5">Leaves</tissue>
    </source>
</reference>
<dbReference type="Gene3D" id="2.60.120.330">
    <property type="entry name" value="B-lactam Antibiotic, Isopenicillin N Synthase, Chain"/>
    <property type="match status" value="1"/>
</dbReference>
<comment type="similarity">
    <text evidence="3">Belongs to the iron/ascorbate-dependent oxidoreductase family.</text>
</comment>
<feature type="domain" description="Fe2OG dioxygenase" evidence="4">
    <location>
        <begin position="163"/>
        <end position="267"/>
    </location>
</feature>
<name>A0ABQ8HL88_9ROSI</name>
<protein>
    <recommendedName>
        <fullName evidence="4">Fe2OG dioxygenase domain-containing protein</fullName>
    </recommendedName>
</protein>
<gene>
    <name evidence="5" type="ORF">JRO89_XS09G0142500</name>
</gene>
<evidence type="ECO:0000259" key="4">
    <source>
        <dbReference type="PROSITE" id="PS51471"/>
    </source>
</evidence>
<dbReference type="PANTHER" id="PTHR47990">
    <property type="entry name" value="2-OXOGLUTARATE (2OG) AND FE(II)-DEPENDENT OXYGENASE SUPERFAMILY PROTEIN-RELATED"/>
    <property type="match status" value="1"/>
</dbReference>
<keyword evidence="3" id="KW-0560">Oxidoreductase</keyword>
<dbReference type="InterPro" id="IPR005123">
    <property type="entry name" value="Oxoglu/Fe-dep_dioxygenase_dom"/>
</dbReference>